<gene>
    <name evidence="12" type="ORF">UTRI_06178_B</name>
</gene>
<evidence type="ECO:0008006" key="14">
    <source>
        <dbReference type="Google" id="ProtNLM"/>
    </source>
</evidence>
<dbReference type="GO" id="GO:0042054">
    <property type="term" value="F:histone methyltransferase activity"/>
    <property type="evidence" value="ECO:0007669"/>
    <property type="project" value="InterPro"/>
</dbReference>
<evidence type="ECO:0000256" key="7">
    <source>
        <dbReference type="ARBA" id="ARBA00022833"/>
    </source>
</evidence>
<reference evidence="12 13" key="1">
    <citation type="submission" date="2018-03" db="EMBL/GenBank/DDBJ databases">
        <authorList>
            <person name="Guldener U."/>
        </authorList>
    </citation>
    <scope>NUCLEOTIDE SEQUENCE [LARGE SCALE GENOMIC DNA]</scope>
    <source>
        <strain evidence="12 13">NBRC100155</strain>
    </source>
</reference>
<evidence type="ECO:0000256" key="3">
    <source>
        <dbReference type="ARBA" id="ARBA00022603"/>
    </source>
</evidence>
<keyword evidence="13" id="KW-1185">Reference proteome</keyword>
<feature type="domain" description="Pre-SET" evidence="10">
    <location>
        <begin position="174"/>
        <end position="258"/>
    </location>
</feature>
<dbReference type="SMART" id="SM00317">
    <property type="entry name" value="SET"/>
    <property type="match status" value="1"/>
</dbReference>
<keyword evidence="4" id="KW-0808">Transferase</keyword>
<feature type="region of interest" description="Disordered" evidence="8">
    <location>
        <begin position="422"/>
        <end position="446"/>
    </location>
</feature>
<dbReference type="GO" id="GO:0032259">
    <property type="term" value="P:methylation"/>
    <property type="evidence" value="ECO:0007669"/>
    <property type="project" value="UniProtKB-KW"/>
</dbReference>
<dbReference type="PROSITE" id="PS50867">
    <property type="entry name" value="PRE_SET"/>
    <property type="match status" value="1"/>
</dbReference>
<dbReference type="SUPFAM" id="SSF82199">
    <property type="entry name" value="SET domain"/>
    <property type="match status" value="1"/>
</dbReference>
<comment type="subcellular location">
    <subcellularLocation>
        <location evidence="1">Chromosome</location>
    </subcellularLocation>
</comment>
<evidence type="ECO:0000256" key="1">
    <source>
        <dbReference type="ARBA" id="ARBA00004286"/>
    </source>
</evidence>
<keyword evidence="7" id="KW-0862">Zinc</keyword>
<accession>A0A5C3EK33</accession>
<feature type="domain" description="SET" evidence="9">
    <location>
        <begin position="261"/>
        <end position="543"/>
    </location>
</feature>
<dbReference type="PANTHER" id="PTHR46223:SF3">
    <property type="entry name" value="HISTONE-LYSINE N-METHYLTRANSFERASE SET-23"/>
    <property type="match status" value="1"/>
</dbReference>
<keyword evidence="3" id="KW-0489">Methyltransferase</keyword>
<dbReference type="InterPro" id="IPR046341">
    <property type="entry name" value="SET_dom_sf"/>
</dbReference>
<dbReference type="GO" id="GO:0005694">
    <property type="term" value="C:chromosome"/>
    <property type="evidence" value="ECO:0007669"/>
    <property type="project" value="UniProtKB-SubCell"/>
</dbReference>
<feature type="region of interest" description="Disordered" evidence="8">
    <location>
        <begin position="20"/>
        <end position="47"/>
    </location>
</feature>
<evidence type="ECO:0000256" key="6">
    <source>
        <dbReference type="ARBA" id="ARBA00022723"/>
    </source>
</evidence>
<dbReference type="InterPro" id="IPR001214">
    <property type="entry name" value="SET_dom"/>
</dbReference>
<sequence>MSFFTSLGLPEASTSRLGISIPTLTDEDLTQNHQQGDDDDDDDDSEKVTFASKQIKQLSALRSDPANLVMTRPADMGQKFQLRLAKHPPKIFPEHDMERLYNYFQCWVNEWELGHQGLAIDNPNAANLGDVVPPWDFCWTDDYLLDPSVPSLKDIKPRPKTTKDELTDELCVNRGCDCEDDECDPRTCSCVKRAAECYPYKGSYYQSMFDPLEPTNRNFAYDANGCLASDIPVGTPIFECNDFCPCADSCRNRVVQKGKKAPLAFWKTESKGWGIKAVAAIPAGTFVGAYGGELLNDQEAERRAIVYDQKLGTTYLQSVDSHILKVHLTQQIIEKDLADNKKLQDYRGSPANERRMVELITKTADHIELYDEYFQYLEEKDPVLYDAELRKRAGDLSEHDSERLFACAKREARQRAEQAALRRRERRQRQAALNPSPLLPRPAPIPLEQDLNDPVYNFLSLDSDQQDYARNMQIIRSDMEDERFVTVDSALWGNHTRFFNHSCEPNIYHVPVYTNNASIMRPLLAFFTLRQVKAGEELCFSYAGKMGFDEQMVDEFLPSPCQSPTRSRNKPTTIHAPSAKPGVETVAAIVATEADKGAKASIAMSRLMVTCKCGAKNCTGRVFA</sequence>
<proteinExistence type="predicted"/>
<dbReference type="PANTHER" id="PTHR46223">
    <property type="entry name" value="HISTONE-LYSINE N-METHYLTRANSFERASE SUV39H"/>
    <property type="match status" value="1"/>
</dbReference>
<evidence type="ECO:0000259" key="9">
    <source>
        <dbReference type="PROSITE" id="PS50280"/>
    </source>
</evidence>
<dbReference type="PROSITE" id="PS50280">
    <property type="entry name" value="SET"/>
    <property type="match status" value="1"/>
</dbReference>
<evidence type="ECO:0000259" key="11">
    <source>
        <dbReference type="PROSITE" id="PS50868"/>
    </source>
</evidence>
<dbReference type="Proteomes" id="UP000324022">
    <property type="component" value="Unassembled WGS sequence"/>
</dbReference>
<name>A0A5C3EK33_9BASI</name>
<dbReference type="Pfam" id="PF05033">
    <property type="entry name" value="Pre-SET"/>
    <property type="match status" value="1"/>
</dbReference>
<keyword evidence="2" id="KW-0158">Chromosome</keyword>
<evidence type="ECO:0000256" key="2">
    <source>
        <dbReference type="ARBA" id="ARBA00022454"/>
    </source>
</evidence>
<evidence type="ECO:0000256" key="4">
    <source>
        <dbReference type="ARBA" id="ARBA00022679"/>
    </source>
</evidence>
<dbReference type="InterPro" id="IPR007728">
    <property type="entry name" value="Pre-SET_dom"/>
</dbReference>
<dbReference type="EMBL" id="OOIN01000030">
    <property type="protein sequence ID" value="SPO29901.1"/>
    <property type="molecule type" value="Genomic_DNA"/>
</dbReference>
<protein>
    <recommendedName>
        <fullName evidence="14">SET domain-containing protein</fullName>
    </recommendedName>
</protein>
<dbReference type="GO" id="GO:0005634">
    <property type="term" value="C:nucleus"/>
    <property type="evidence" value="ECO:0007669"/>
    <property type="project" value="InterPro"/>
</dbReference>
<evidence type="ECO:0000313" key="13">
    <source>
        <dbReference type="Proteomes" id="UP000324022"/>
    </source>
</evidence>
<evidence type="ECO:0000256" key="5">
    <source>
        <dbReference type="ARBA" id="ARBA00022691"/>
    </source>
</evidence>
<feature type="domain" description="Post-SET" evidence="11">
    <location>
        <begin position="607"/>
        <end position="623"/>
    </location>
</feature>
<dbReference type="InterPro" id="IPR050973">
    <property type="entry name" value="H3K9_Histone-Lys_N-MTase"/>
</dbReference>
<evidence type="ECO:0000256" key="8">
    <source>
        <dbReference type="SAM" id="MobiDB-lite"/>
    </source>
</evidence>
<dbReference type="AlphaFoldDB" id="A0A5C3EK33"/>
<dbReference type="Gene3D" id="2.170.270.10">
    <property type="entry name" value="SET domain"/>
    <property type="match status" value="2"/>
</dbReference>
<keyword evidence="6" id="KW-0479">Metal-binding</keyword>
<dbReference type="OrthoDB" id="308383at2759"/>
<evidence type="ECO:0000259" key="10">
    <source>
        <dbReference type="PROSITE" id="PS50867"/>
    </source>
</evidence>
<dbReference type="PROSITE" id="PS50868">
    <property type="entry name" value="POST_SET"/>
    <property type="match status" value="1"/>
</dbReference>
<keyword evidence="5" id="KW-0949">S-adenosyl-L-methionine</keyword>
<dbReference type="Pfam" id="PF00856">
    <property type="entry name" value="SET"/>
    <property type="match status" value="1"/>
</dbReference>
<organism evidence="12 13">
    <name type="scientific">Ustilago trichophora</name>
    <dbReference type="NCBI Taxonomy" id="86804"/>
    <lineage>
        <taxon>Eukaryota</taxon>
        <taxon>Fungi</taxon>
        <taxon>Dikarya</taxon>
        <taxon>Basidiomycota</taxon>
        <taxon>Ustilaginomycotina</taxon>
        <taxon>Ustilaginomycetes</taxon>
        <taxon>Ustilaginales</taxon>
        <taxon>Ustilaginaceae</taxon>
        <taxon>Ustilago</taxon>
    </lineage>
</organism>
<dbReference type="InterPro" id="IPR003616">
    <property type="entry name" value="Post-SET_dom"/>
</dbReference>
<dbReference type="GO" id="GO:0008270">
    <property type="term" value="F:zinc ion binding"/>
    <property type="evidence" value="ECO:0007669"/>
    <property type="project" value="InterPro"/>
</dbReference>
<evidence type="ECO:0000313" key="12">
    <source>
        <dbReference type="EMBL" id="SPO29901.1"/>
    </source>
</evidence>